<evidence type="ECO:0000313" key="2">
    <source>
        <dbReference type="EMBL" id="QWZ10145.1"/>
    </source>
</evidence>
<protein>
    <submittedName>
        <fullName evidence="2">Calcium-binding protein</fullName>
    </submittedName>
</protein>
<evidence type="ECO:0000313" key="3">
    <source>
        <dbReference type="Proteomes" id="UP000683575"/>
    </source>
</evidence>
<dbReference type="RefSeq" id="WP_216941991.1">
    <property type="nucleotide sequence ID" value="NZ_CP077062.1"/>
</dbReference>
<proteinExistence type="predicted"/>
<organism evidence="2 3">
    <name type="scientific">Nocardioides panacis</name>
    <dbReference type="NCBI Taxonomy" id="2849501"/>
    <lineage>
        <taxon>Bacteria</taxon>
        <taxon>Bacillati</taxon>
        <taxon>Actinomycetota</taxon>
        <taxon>Actinomycetes</taxon>
        <taxon>Propionibacteriales</taxon>
        <taxon>Nocardioidaceae</taxon>
        <taxon>Nocardioides</taxon>
    </lineage>
</organism>
<dbReference type="PANTHER" id="PTHR38340">
    <property type="entry name" value="S-LAYER PROTEIN"/>
    <property type="match status" value="1"/>
</dbReference>
<dbReference type="InterPro" id="IPR050557">
    <property type="entry name" value="RTX_toxin/Mannuronan_C5-epim"/>
</dbReference>
<dbReference type="AlphaFoldDB" id="A0A975Y235"/>
<dbReference type="InterPro" id="IPR001343">
    <property type="entry name" value="Hemolysn_Ca-bd"/>
</dbReference>
<dbReference type="Proteomes" id="UP000683575">
    <property type="component" value="Chromosome"/>
</dbReference>
<reference evidence="2" key="1">
    <citation type="submission" date="2021-06" db="EMBL/GenBank/DDBJ databases">
        <title>Complete genome sequence of Nocardioides sp. G188.</title>
        <authorList>
            <person name="Im W.-T."/>
        </authorList>
    </citation>
    <scope>NUCLEOTIDE SEQUENCE</scope>
    <source>
        <strain evidence="2">G188</strain>
    </source>
</reference>
<dbReference type="EMBL" id="CP077062">
    <property type="protein sequence ID" value="QWZ10145.1"/>
    <property type="molecule type" value="Genomic_DNA"/>
</dbReference>
<feature type="chain" id="PRO_5036810781" evidence="1">
    <location>
        <begin position="25"/>
        <end position="299"/>
    </location>
</feature>
<name>A0A975Y235_9ACTN</name>
<evidence type="ECO:0000256" key="1">
    <source>
        <dbReference type="SAM" id="SignalP"/>
    </source>
</evidence>
<accession>A0A975Y235</accession>
<keyword evidence="3" id="KW-1185">Reference proteome</keyword>
<keyword evidence="1" id="KW-0732">Signal</keyword>
<sequence>MKRLAQFLALALLISALVTPTATALTKHRCHGQRATITGTAGADNIVGTRHHDVIWTGAGNDRVLGNRGNDLICAGSGNDVIDGNSGRDTVYGGTGTDWCVAWSVLEHMFHRQCEVHAGLMEHPSPQRNIQKATPVPRAAVPTKPLAESFAQRAFTDCGTAGTCTVGVAVCDAAHFDYLTERGMRMPTAYTRDGGLLAVSVFLIVIQNGTSSIKFTSTWKAYSAGAPGWYELPPSPPLVNLLIPGLAGSAGYLVAGFQYSGDNGETCQVAAETTYLFRAASGWRNYPGDRILTTQACFL</sequence>
<feature type="signal peptide" evidence="1">
    <location>
        <begin position="1"/>
        <end position="24"/>
    </location>
</feature>
<dbReference type="KEGG" id="nps:KRR39_10630"/>
<dbReference type="GO" id="GO:0005509">
    <property type="term" value="F:calcium ion binding"/>
    <property type="evidence" value="ECO:0007669"/>
    <property type="project" value="InterPro"/>
</dbReference>
<dbReference type="PANTHER" id="PTHR38340:SF1">
    <property type="entry name" value="S-LAYER PROTEIN"/>
    <property type="match status" value="1"/>
</dbReference>
<dbReference type="Pfam" id="PF00353">
    <property type="entry name" value="HemolysinCabind"/>
    <property type="match status" value="2"/>
</dbReference>
<gene>
    <name evidence="2" type="ORF">KRR39_10630</name>
</gene>